<sequence>MYGRTYRQSIITPTRVIVQQSFVCKEIETSEASAIGKCRGKTKDNRENIYSIKSSNLTFNAADIPLYHALYSPFHPP</sequence>
<keyword evidence="2" id="KW-1185">Reference proteome</keyword>
<dbReference type="EMBL" id="VICG01000008">
    <property type="protein sequence ID" value="KAA8569376.1"/>
    <property type="molecule type" value="Genomic_DNA"/>
</dbReference>
<proteinExistence type="predicted"/>
<accession>A0A5M9JNP0</accession>
<dbReference type="AlphaFoldDB" id="A0A5M9JNP0"/>
<name>A0A5M9JNP0_MONFR</name>
<reference evidence="1 2" key="1">
    <citation type="submission" date="2019-06" db="EMBL/GenBank/DDBJ databases">
        <title>Genome Sequence of the Brown Rot Fungal Pathogen Monilinia fructicola.</title>
        <authorList>
            <person name="De Miccolis Angelini R.M."/>
            <person name="Landi L."/>
            <person name="Abate D."/>
            <person name="Pollastro S."/>
            <person name="Romanazzi G."/>
            <person name="Faretra F."/>
        </authorList>
    </citation>
    <scope>NUCLEOTIDE SEQUENCE [LARGE SCALE GENOMIC DNA]</scope>
    <source>
        <strain evidence="1 2">Mfrc123</strain>
    </source>
</reference>
<gene>
    <name evidence="1" type="ORF">EYC84_001023</name>
</gene>
<organism evidence="1 2">
    <name type="scientific">Monilinia fructicola</name>
    <name type="common">Brown rot fungus</name>
    <name type="synonym">Ciboria fructicola</name>
    <dbReference type="NCBI Taxonomy" id="38448"/>
    <lineage>
        <taxon>Eukaryota</taxon>
        <taxon>Fungi</taxon>
        <taxon>Dikarya</taxon>
        <taxon>Ascomycota</taxon>
        <taxon>Pezizomycotina</taxon>
        <taxon>Leotiomycetes</taxon>
        <taxon>Helotiales</taxon>
        <taxon>Sclerotiniaceae</taxon>
        <taxon>Monilinia</taxon>
    </lineage>
</organism>
<comment type="caution">
    <text evidence="1">The sequence shown here is derived from an EMBL/GenBank/DDBJ whole genome shotgun (WGS) entry which is preliminary data.</text>
</comment>
<evidence type="ECO:0000313" key="1">
    <source>
        <dbReference type="EMBL" id="KAA8569376.1"/>
    </source>
</evidence>
<dbReference type="Proteomes" id="UP000322873">
    <property type="component" value="Unassembled WGS sequence"/>
</dbReference>
<protein>
    <submittedName>
        <fullName evidence="1">Uncharacterized protein</fullName>
    </submittedName>
</protein>
<evidence type="ECO:0000313" key="2">
    <source>
        <dbReference type="Proteomes" id="UP000322873"/>
    </source>
</evidence>